<protein>
    <submittedName>
        <fullName evidence="4">P-loop NTPase</fullName>
    </submittedName>
</protein>
<dbReference type="InterPro" id="IPR050445">
    <property type="entry name" value="Bact_polysacc_biosynth/exp"/>
</dbReference>
<evidence type="ECO:0000256" key="2">
    <source>
        <dbReference type="ARBA" id="ARBA00022840"/>
    </source>
</evidence>
<dbReference type="Gene3D" id="3.40.50.300">
    <property type="entry name" value="P-loop containing nucleotide triphosphate hydrolases"/>
    <property type="match status" value="1"/>
</dbReference>
<evidence type="ECO:0000313" key="5">
    <source>
        <dbReference type="Proteomes" id="UP000464495"/>
    </source>
</evidence>
<keyword evidence="1" id="KW-0547">Nucleotide-binding</keyword>
<name>A0A6P1SX64_9RHOB</name>
<keyword evidence="5" id="KW-1185">Reference proteome</keyword>
<evidence type="ECO:0000256" key="1">
    <source>
        <dbReference type="ARBA" id="ARBA00022741"/>
    </source>
</evidence>
<gene>
    <name evidence="4" type="ORF">GO499_02160</name>
</gene>
<dbReference type="InterPro" id="IPR002586">
    <property type="entry name" value="CobQ/CobB/MinD/ParA_Nub-bd_dom"/>
</dbReference>
<dbReference type="CDD" id="cd05387">
    <property type="entry name" value="BY-kinase"/>
    <property type="match status" value="1"/>
</dbReference>
<dbReference type="Pfam" id="PF01656">
    <property type="entry name" value="CbiA"/>
    <property type="match status" value="1"/>
</dbReference>
<dbReference type="PANTHER" id="PTHR32309:SF31">
    <property type="entry name" value="CAPSULAR EXOPOLYSACCHARIDE FAMILY"/>
    <property type="match status" value="1"/>
</dbReference>
<sequence length="288" mass="31757">MAEDKITRSPRQAANDKVEDAEIVRDASHAERVRSFVLGHSSQPPVMEAQIGGGAGWEALTQVQLKQRHLARNRILTGDKVTPVMESFDMLRARMVKALKDNGWNRVAITSPTKGCGKTFLAANLAMSCARQTGLRSVLYDMDFRNPKLGSVLGVRAPGPFNEYLYDGLAPESHLIRVADNLAVGLNDKAMAEPTDLLSSDKTEETIAKMQDALKPDVVLFDMPPMLVFEDVMTFLSRVDGVLVVSGGHTTKAEDIREVERRLEDKAPLLGVVLNMAEGVRKRRGRVY</sequence>
<feature type="domain" description="CobQ/CobB/MinD/ParA nucleotide binding" evidence="3">
    <location>
        <begin position="107"/>
        <end position="276"/>
    </location>
</feature>
<dbReference type="AlphaFoldDB" id="A0A6P1SX64"/>
<dbReference type="PANTHER" id="PTHR32309">
    <property type="entry name" value="TYROSINE-PROTEIN KINASE"/>
    <property type="match status" value="1"/>
</dbReference>
<organism evidence="4 5">
    <name type="scientific">Algicella marina</name>
    <dbReference type="NCBI Taxonomy" id="2683284"/>
    <lineage>
        <taxon>Bacteria</taxon>
        <taxon>Pseudomonadati</taxon>
        <taxon>Pseudomonadota</taxon>
        <taxon>Alphaproteobacteria</taxon>
        <taxon>Rhodobacterales</taxon>
        <taxon>Paracoccaceae</taxon>
        <taxon>Algicella</taxon>
    </lineage>
</organism>
<dbReference type="InterPro" id="IPR027417">
    <property type="entry name" value="P-loop_NTPase"/>
</dbReference>
<evidence type="ECO:0000259" key="3">
    <source>
        <dbReference type="Pfam" id="PF01656"/>
    </source>
</evidence>
<dbReference type="RefSeq" id="WP_161860642.1">
    <property type="nucleotide sequence ID" value="NZ_CP046620.1"/>
</dbReference>
<proteinExistence type="predicted"/>
<dbReference type="SUPFAM" id="SSF52540">
    <property type="entry name" value="P-loop containing nucleoside triphosphate hydrolases"/>
    <property type="match status" value="1"/>
</dbReference>
<dbReference type="InterPro" id="IPR005702">
    <property type="entry name" value="Wzc-like_C"/>
</dbReference>
<dbReference type="Proteomes" id="UP000464495">
    <property type="component" value="Chromosome"/>
</dbReference>
<keyword evidence="2" id="KW-0067">ATP-binding</keyword>
<reference evidence="4 5" key="1">
    <citation type="submission" date="2019-12" db="EMBL/GenBank/DDBJ databases">
        <title>Complete genome sequence of Algicella marina strain 9Alg 56(T) isolated from the red alga Tichocarpus crinitus.</title>
        <authorList>
            <person name="Kim S.-G."/>
            <person name="Nedashkovskaya O.I."/>
        </authorList>
    </citation>
    <scope>NUCLEOTIDE SEQUENCE [LARGE SCALE GENOMIC DNA]</scope>
    <source>
        <strain evidence="4 5">9Alg 56</strain>
    </source>
</reference>
<dbReference type="KEGG" id="amaq:GO499_02160"/>
<accession>A0A6P1SX64</accession>
<evidence type="ECO:0000313" key="4">
    <source>
        <dbReference type="EMBL" id="QHQ34071.1"/>
    </source>
</evidence>
<dbReference type="EMBL" id="CP046620">
    <property type="protein sequence ID" value="QHQ34071.1"/>
    <property type="molecule type" value="Genomic_DNA"/>
</dbReference>